<evidence type="ECO:0000313" key="3">
    <source>
        <dbReference type="Proteomes" id="UP000076738"/>
    </source>
</evidence>
<evidence type="ECO:0000256" key="1">
    <source>
        <dbReference type="SAM" id="MobiDB-lite"/>
    </source>
</evidence>
<accession>A0A167R3Y9</accession>
<name>A0A167R3Y9_CALVF</name>
<evidence type="ECO:0000313" key="2">
    <source>
        <dbReference type="EMBL" id="KZP00537.1"/>
    </source>
</evidence>
<protein>
    <submittedName>
        <fullName evidence="2">Uncharacterized protein</fullName>
    </submittedName>
</protein>
<dbReference type="AlphaFoldDB" id="A0A167R3Y9"/>
<dbReference type="EMBL" id="KV417269">
    <property type="protein sequence ID" value="KZP00537.1"/>
    <property type="molecule type" value="Genomic_DNA"/>
</dbReference>
<feature type="region of interest" description="Disordered" evidence="1">
    <location>
        <begin position="66"/>
        <end position="148"/>
    </location>
</feature>
<proteinExistence type="predicted"/>
<reference evidence="2 3" key="1">
    <citation type="journal article" date="2016" name="Mol. Biol. Evol.">
        <title>Comparative Genomics of Early-Diverging Mushroom-Forming Fungi Provides Insights into the Origins of Lignocellulose Decay Capabilities.</title>
        <authorList>
            <person name="Nagy L.G."/>
            <person name="Riley R."/>
            <person name="Tritt A."/>
            <person name="Adam C."/>
            <person name="Daum C."/>
            <person name="Floudas D."/>
            <person name="Sun H."/>
            <person name="Yadav J.S."/>
            <person name="Pangilinan J."/>
            <person name="Larsson K.H."/>
            <person name="Matsuura K."/>
            <person name="Barry K."/>
            <person name="Labutti K."/>
            <person name="Kuo R."/>
            <person name="Ohm R.A."/>
            <person name="Bhattacharya S.S."/>
            <person name="Shirouzu T."/>
            <person name="Yoshinaga Y."/>
            <person name="Martin F.M."/>
            <person name="Grigoriev I.V."/>
            <person name="Hibbett D.S."/>
        </authorList>
    </citation>
    <scope>NUCLEOTIDE SEQUENCE [LARGE SCALE GENOMIC DNA]</scope>
    <source>
        <strain evidence="2 3">TUFC12733</strain>
    </source>
</reference>
<sequence>MGIGSRRNCVRAPSIDCGGSFLRGRVGITPDRMMWGVGHCRISNVRCWMSVIVHVVIHWLTAQGSTASSGNNHYPRGRPTPAQPGRTALRGRLEAGPQGTADPLRAHGPQFFRPLPRSNSGPFGPGSRPATRNPRRVVRNKDDGRAGRRSTLVVSQVTYRALCPANARLKSAWSVMGFMAGRLGLGGEARSFWVGERDCARHVPAGQAGS</sequence>
<gene>
    <name evidence="2" type="ORF">CALVIDRAFT_279108</name>
</gene>
<keyword evidence="3" id="KW-1185">Reference proteome</keyword>
<dbReference type="Proteomes" id="UP000076738">
    <property type="component" value="Unassembled WGS sequence"/>
</dbReference>
<organism evidence="2 3">
    <name type="scientific">Calocera viscosa (strain TUFC12733)</name>
    <dbReference type="NCBI Taxonomy" id="1330018"/>
    <lineage>
        <taxon>Eukaryota</taxon>
        <taxon>Fungi</taxon>
        <taxon>Dikarya</taxon>
        <taxon>Basidiomycota</taxon>
        <taxon>Agaricomycotina</taxon>
        <taxon>Dacrymycetes</taxon>
        <taxon>Dacrymycetales</taxon>
        <taxon>Dacrymycetaceae</taxon>
        <taxon>Calocera</taxon>
    </lineage>
</organism>